<dbReference type="Proteomes" id="UP000790787">
    <property type="component" value="Chromosome 24"/>
</dbReference>
<evidence type="ECO:0000313" key="2">
    <source>
        <dbReference type="RefSeq" id="XP_075104292.1"/>
    </source>
</evidence>
<accession>A0AC58U481</accession>
<reference evidence="1" key="1">
    <citation type="journal article" date="2014" name="Nat. Commun.">
        <title>The tobacco genome sequence and its comparison with those of tomato and potato.</title>
        <authorList>
            <person name="Sierro N."/>
            <person name="Battey J.N."/>
            <person name="Ouadi S."/>
            <person name="Bakaher N."/>
            <person name="Bovet L."/>
            <person name="Willig A."/>
            <person name="Goepfert S."/>
            <person name="Peitsch M.C."/>
            <person name="Ivanov N.V."/>
        </authorList>
    </citation>
    <scope>NUCLEOTIDE SEQUENCE [LARGE SCALE GENOMIC DNA]</scope>
</reference>
<name>A0AC58U481_TOBAC</name>
<keyword evidence="1" id="KW-1185">Reference proteome</keyword>
<protein>
    <submittedName>
        <fullName evidence="2">CASP-like protein 1F1 isoform X2</fullName>
    </submittedName>
</protein>
<dbReference type="RefSeq" id="XP_075104292.1">
    <property type="nucleotide sequence ID" value="XM_075248191.1"/>
</dbReference>
<organism evidence="1 2">
    <name type="scientific">Nicotiana tabacum</name>
    <name type="common">Common tobacco</name>
    <dbReference type="NCBI Taxonomy" id="4097"/>
    <lineage>
        <taxon>Eukaryota</taxon>
        <taxon>Viridiplantae</taxon>
        <taxon>Streptophyta</taxon>
        <taxon>Embryophyta</taxon>
        <taxon>Tracheophyta</taxon>
        <taxon>Spermatophyta</taxon>
        <taxon>Magnoliopsida</taxon>
        <taxon>eudicotyledons</taxon>
        <taxon>Gunneridae</taxon>
        <taxon>Pentapetalae</taxon>
        <taxon>asterids</taxon>
        <taxon>lamiids</taxon>
        <taxon>Solanales</taxon>
        <taxon>Solanaceae</taxon>
        <taxon>Nicotianoideae</taxon>
        <taxon>Nicotianeae</taxon>
        <taxon>Nicotiana</taxon>
    </lineage>
</organism>
<gene>
    <name evidence="2" type="primary">LOC142178512</name>
</gene>
<proteinExistence type="predicted"/>
<sequence length="108" mass="12198">MAATWIILTSKHTTVSVFDIQINAHISYPPSLKFFAYANIIGCGFFVLSLCIASILGHKVLDTNNFFYMFIHDLAYCDGIIAGWMCCSNINWICGEIWREAGWVDSHL</sequence>
<evidence type="ECO:0000313" key="1">
    <source>
        <dbReference type="Proteomes" id="UP000790787"/>
    </source>
</evidence>
<reference evidence="2" key="2">
    <citation type="submission" date="2025-08" db="UniProtKB">
        <authorList>
            <consortium name="RefSeq"/>
        </authorList>
    </citation>
    <scope>IDENTIFICATION</scope>
    <source>
        <tissue evidence="2">Leaf</tissue>
    </source>
</reference>